<feature type="domain" description="CD-NTase-associated protein 12/Pycsar effector protein TIR" evidence="1">
    <location>
        <begin position="170"/>
        <end position="280"/>
    </location>
</feature>
<dbReference type="RefSeq" id="WP_309665168.1">
    <property type="nucleotide sequence ID" value="NZ_JAVIZA010000001.1"/>
</dbReference>
<name>A0ABU1HYR3_9MICO</name>
<dbReference type="InterPro" id="IPR019302">
    <property type="entry name" value="CAP12/PCTIR_TIR_dom"/>
</dbReference>
<accession>A0ABU1HYR3</accession>
<reference evidence="2 3" key="1">
    <citation type="submission" date="2023-08" db="EMBL/GenBank/DDBJ databases">
        <title>Functional and genomic diversity of the sorghum phyllosphere microbiome.</title>
        <authorList>
            <person name="Shade A."/>
        </authorList>
    </citation>
    <scope>NUCLEOTIDE SEQUENCE [LARGE SCALE GENOMIC DNA]</scope>
    <source>
        <strain evidence="2 3">SORGH_AS_0919</strain>
    </source>
</reference>
<dbReference type="Proteomes" id="UP001260188">
    <property type="component" value="Unassembled WGS sequence"/>
</dbReference>
<comment type="caution">
    <text evidence="2">The sequence shown here is derived from an EMBL/GenBank/DDBJ whole genome shotgun (WGS) entry which is preliminary data.</text>
</comment>
<organism evidence="2 3">
    <name type="scientific">Microbacterium paludicola</name>
    <dbReference type="NCBI Taxonomy" id="300019"/>
    <lineage>
        <taxon>Bacteria</taxon>
        <taxon>Bacillati</taxon>
        <taxon>Actinomycetota</taxon>
        <taxon>Actinomycetes</taxon>
        <taxon>Micrococcales</taxon>
        <taxon>Microbacteriaceae</taxon>
        <taxon>Microbacterium</taxon>
    </lineage>
</organism>
<evidence type="ECO:0000313" key="3">
    <source>
        <dbReference type="Proteomes" id="UP001260188"/>
    </source>
</evidence>
<keyword evidence="3" id="KW-1185">Reference proteome</keyword>
<evidence type="ECO:0000259" key="1">
    <source>
        <dbReference type="Pfam" id="PF10137"/>
    </source>
</evidence>
<evidence type="ECO:0000313" key="2">
    <source>
        <dbReference type="EMBL" id="MDR6166777.1"/>
    </source>
</evidence>
<gene>
    <name evidence="2" type="ORF">QE367_000981</name>
</gene>
<dbReference type="EMBL" id="JAVIZA010000001">
    <property type="protein sequence ID" value="MDR6166777.1"/>
    <property type="molecule type" value="Genomic_DNA"/>
</dbReference>
<sequence length="313" mass="34353">MSTSQFSMAGVRFSGQTAERLRELLQAYGVEYHLNTAKFLEDPPEGTIAAPDPDGAQAHRKEAAAELVANYGPSTLTTADGIQHAFSYRDARRLAEMETAESFNLSILVLRQDLDISVNVTLSRWNFNSPLHVTVKAPEERIRGVVSDVKSILEAAVDAALLAPIRPMGVFIGHGNDRQWEAVRNYLEPVCDVVAFETNERAGSLVFDQIERMISNASVAVIVLTGADQMTDGTRAPRQNVIHELGFAHGRLGIANTLLLVEENITLPSNVAGIAQIRFNTGEIHTTQERVLRAVRERQADFSSGIYLESRGL</sequence>
<proteinExistence type="predicted"/>
<protein>
    <submittedName>
        <fullName evidence="2">Nucleotide-binding protein</fullName>
    </submittedName>
</protein>
<dbReference type="Pfam" id="PF10137">
    <property type="entry name" value="CAP12-PCTIR_TIR"/>
    <property type="match status" value="1"/>
</dbReference>